<dbReference type="Proteomes" id="UP001595698">
    <property type="component" value="Unassembled WGS sequence"/>
</dbReference>
<evidence type="ECO:0000313" key="2">
    <source>
        <dbReference type="EMBL" id="MFC3984226.1"/>
    </source>
</evidence>
<evidence type="ECO:0000256" key="1">
    <source>
        <dbReference type="SAM" id="MobiDB-lite"/>
    </source>
</evidence>
<dbReference type="EMBL" id="JBHSBC010000032">
    <property type="protein sequence ID" value="MFC3984226.1"/>
    <property type="molecule type" value="Genomic_DNA"/>
</dbReference>
<feature type="compositionally biased region" description="Low complexity" evidence="1">
    <location>
        <begin position="1"/>
        <end position="20"/>
    </location>
</feature>
<organism evidence="2 3">
    <name type="scientific">Streptosporangium jomthongense</name>
    <dbReference type="NCBI Taxonomy" id="1193683"/>
    <lineage>
        <taxon>Bacteria</taxon>
        <taxon>Bacillati</taxon>
        <taxon>Actinomycetota</taxon>
        <taxon>Actinomycetes</taxon>
        <taxon>Streptosporangiales</taxon>
        <taxon>Streptosporangiaceae</taxon>
        <taxon>Streptosporangium</taxon>
    </lineage>
</organism>
<reference evidence="3" key="1">
    <citation type="journal article" date="2019" name="Int. J. Syst. Evol. Microbiol.">
        <title>The Global Catalogue of Microorganisms (GCM) 10K type strain sequencing project: providing services to taxonomists for standard genome sequencing and annotation.</title>
        <authorList>
            <consortium name="The Broad Institute Genomics Platform"/>
            <consortium name="The Broad Institute Genome Sequencing Center for Infectious Disease"/>
            <person name="Wu L."/>
            <person name="Ma J."/>
        </authorList>
    </citation>
    <scope>NUCLEOTIDE SEQUENCE [LARGE SCALE GENOMIC DNA]</scope>
    <source>
        <strain evidence="3">TBRC 7912</strain>
    </source>
</reference>
<proteinExistence type="predicted"/>
<name>A0ABV8F6N0_9ACTN</name>
<comment type="caution">
    <text evidence="2">The sequence shown here is derived from an EMBL/GenBank/DDBJ whole genome shotgun (WGS) entry which is preliminary data.</text>
</comment>
<sequence length="82" mass="8440">MALVARQAIGAGAGQAGAAAHPEGGHDRVEGGAVRDVAAGQVRGEWYASGFGDQVEFGVSSPHRTTNDRPAVSAMIIYWTFA</sequence>
<accession>A0ABV8F6N0</accession>
<keyword evidence="3" id="KW-1185">Reference proteome</keyword>
<evidence type="ECO:0008006" key="4">
    <source>
        <dbReference type="Google" id="ProtNLM"/>
    </source>
</evidence>
<gene>
    <name evidence="2" type="ORF">ACFOYY_29105</name>
</gene>
<feature type="region of interest" description="Disordered" evidence="1">
    <location>
        <begin position="1"/>
        <end position="30"/>
    </location>
</feature>
<dbReference type="RefSeq" id="WP_386193838.1">
    <property type="nucleotide sequence ID" value="NZ_JBHSBC010000032.1"/>
</dbReference>
<evidence type="ECO:0000313" key="3">
    <source>
        <dbReference type="Proteomes" id="UP001595698"/>
    </source>
</evidence>
<protein>
    <recommendedName>
        <fullName evidence="4">Cupin domain-containing protein</fullName>
    </recommendedName>
</protein>